<accession>A0AAU9QIN4</accession>
<dbReference type="AlphaFoldDB" id="A0AAU9QIN4"/>
<sequence length="78" mass="8981">MIQMVYSLEVNNASYDFTSHTLLLRRQQIEPENLCFHPGSEPHTVSLGQSIDHTRTLDTEQSALRVLFYFSAFLLPPQ</sequence>
<proteinExistence type="predicted"/>
<evidence type="ECO:0000313" key="2">
    <source>
        <dbReference type="Proteomes" id="UP001295462"/>
    </source>
</evidence>
<comment type="caution">
    <text evidence="1">The sequence shown here is derived from an EMBL/GenBank/DDBJ whole genome shotgun (WGS) entry which is preliminary data.</text>
</comment>
<name>A0AAU9QIN4_9VIBR</name>
<reference evidence="1" key="1">
    <citation type="submission" date="2022-01" db="EMBL/GenBank/DDBJ databases">
        <authorList>
            <person name="Lagorce A."/>
        </authorList>
    </citation>
    <scope>NUCLEOTIDE SEQUENCE</scope>
    <source>
        <strain evidence="1">Th15_F1_A12</strain>
    </source>
</reference>
<protein>
    <submittedName>
        <fullName evidence="1">Uncharacterized protein</fullName>
    </submittedName>
</protein>
<evidence type="ECO:0000313" key="1">
    <source>
        <dbReference type="EMBL" id="CAH1575787.1"/>
    </source>
</evidence>
<dbReference type="Proteomes" id="UP001295462">
    <property type="component" value="Unassembled WGS sequence"/>
</dbReference>
<organism evidence="1 2">
    <name type="scientific">Vibrio jasicida</name>
    <dbReference type="NCBI Taxonomy" id="766224"/>
    <lineage>
        <taxon>Bacteria</taxon>
        <taxon>Pseudomonadati</taxon>
        <taxon>Pseudomonadota</taxon>
        <taxon>Gammaproteobacteria</taxon>
        <taxon>Vibrionales</taxon>
        <taxon>Vibrionaceae</taxon>
        <taxon>Vibrio</taxon>
    </lineage>
</organism>
<dbReference type="EMBL" id="CAKMUD010000036">
    <property type="protein sequence ID" value="CAH1575787.1"/>
    <property type="molecule type" value="Genomic_DNA"/>
</dbReference>
<gene>
    <name evidence="1" type="ORF">THF1A12_1300003</name>
</gene>